<dbReference type="InterPro" id="IPR036416">
    <property type="entry name" value="Pept_tRNA_hydro_sf"/>
</dbReference>
<dbReference type="NCBIfam" id="TIGR00447">
    <property type="entry name" value="pth"/>
    <property type="match status" value="1"/>
</dbReference>
<dbReference type="RefSeq" id="XP_054854194.1">
    <property type="nucleotide sequence ID" value="XM_054998219.1"/>
</dbReference>
<comment type="function">
    <text evidence="7">Peptidyl-tRNA hydrolase that cleaves nascent chains-tRNAs that are not stably fixed in the P-site of 60S ribosome-nascent chain complexes. Acts downstream of the ribosome-associated quality control (RQC) pathway to release non-ubiquitinated nascent chains from 60S and 80S ribosome-nascent chain complexes. Does not act on ubiquitinated nascent chains, which are cleaved by ANKZF1 for degradation.</text>
</comment>
<evidence type="ECO:0000256" key="5">
    <source>
        <dbReference type="ARBA" id="ARBA00038063"/>
    </source>
</evidence>
<dbReference type="CTD" id="138428"/>
<dbReference type="GO" id="GO:0004045">
    <property type="term" value="F:peptidyl-tRNA hydrolase activity"/>
    <property type="evidence" value="ECO:0007669"/>
    <property type="project" value="UniProtKB-EC"/>
</dbReference>
<dbReference type="InterPro" id="IPR018171">
    <property type="entry name" value="Pept_tRNA_hydro_CS"/>
</dbReference>
<accession>A0AA97LG64</accession>
<evidence type="ECO:0000313" key="8">
    <source>
        <dbReference type="Proteomes" id="UP001190640"/>
    </source>
</evidence>
<keyword evidence="8" id="KW-1185">Reference proteome</keyword>
<dbReference type="Gene3D" id="3.40.50.1470">
    <property type="entry name" value="Peptidyl-tRNA hydrolase"/>
    <property type="match status" value="1"/>
</dbReference>
<evidence type="ECO:0000256" key="6">
    <source>
        <dbReference type="ARBA" id="ARBA00052122"/>
    </source>
</evidence>
<dbReference type="GeneID" id="129342447"/>
<keyword evidence="3 9" id="KW-0378">Hydrolase</keyword>
<evidence type="ECO:0000256" key="4">
    <source>
        <dbReference type="ARBA" id="ARBA00022884"/>
    </source>
</evidence>
<dbReference type="Pfam" id="PF01195">
    <property type="entry name" value="Pept_tRNA_hydro"/>
    <property type="match status" value="1"/>
</dbReference>
<evidence type="ECO:0000256" key="1">
    <source>
        <dbReference type="ARBA" id="ARBA00013260"/>
    </source>
</evidence>
<dbReference type="GO" id="GO:0000049">
    <property type="term" value="F:tRNA binding"/>
    <property type="evidence" value="ECO:0007669"/>
    <property type="project" value="UniProtKB-KW"/>
</dbReference>
<name>A0AA97LG64_EUBMA</name>
<dbReference type="PANTHER" id="PTHR17224:SF1">
    <property type="entry name" value="PEPTIDYL-TRNA HYDROLASE"/>
    <property type="match status" value="1"/>
</dbReference>
<organism evidence="8 9">
    <name type="scientific">Eublepharis macularius</name>
    <name type="common">Leopard gecko</name>
    <name type="synonym">Cyrtodactylus macularius</name>
    <dbReference type="NCBI Taxonomy" id="481883"/>
    <lineage>
        <taxon>Eukaryota</taxon>
        <taxon>Metazoa</taxon>
        <taxon>Chordata</taxon>
        <taxon>Craniata</taxon>
        <taxon>Vertebrata</taxon>
        <taxon>Euteleostomi</taxon>
        <taxon>Lepidosauria</taxon>
        <taxon>Squamata</taxon>
        <taxon>Bifurcata</taxon>
        <taxon>Gekkota</taxon>
        <taxon>Eublepharidae</taxon>
        <taxon>Eublepharinae</taxon>
        <taxon>Eublepharis</taxon>
    </lineage>
</organism>
<dbReference type="CDD" id="cd00462">
    <property type="entry name" value="PTH"/>
    <property type="match status" value="1"/>
</dbReference>
<dbReference type="AlphaFoldDB" id="A0AA97LG64"/>
<protein>
    <recommendedName>
        <fullName evidence="1">peptidyl-tRNA hydrolase</fullName>
        <ecNumber evidence="1">3.1.1.29</ecNumber>
    </recommendedName>
</protein>
<dbReference type="KEGG" id="emc:129342447"/>
<dbReference type="InterPro" id="IPR001328">
    <property type="entry name" value="Pept_tRNA_hydro"/>
</dbReference>
<comment type="catalytic activity">
    <reaction evidence="6">
        <text>an N-acyl-L-alpha-aminoacyl-tRNA + H2O = an N-acyl-L-amino acid + a tRNA + H(+)</text>
        <dbReference type="Rhea" id="RHEA:54448"/>
        <dbReference type="Rhea" id="RHEA-COMP:10123"/>
        <dbReference type="Rhea" id="RHEA-COMP:13883"/>
        <dbReference type="ChEBI" id="CHEBI:15377"/>
        <dbReference type="ChEBI" id="CHEBI:15378"/>
        <dbReference type="ChEBI" id="CHEBI:59874"/>
        <dbReference type="ChEBI" id="CHEBI:78442"/>
        <dbReference type="ChEBI" id="CHEBI:138191"/>
        <dbReference type="EC" id="3.1.1.29"/>
    </reaction>
    <physiologicalReaction direction="left-to-right" evidence="6">
        <dbReference type="Rhea" id="RHEA:54449"/>
    </physiologicalReaction>
</comment>
<keyword evidence="2" id="KW-0820">tRNA-binding</keyword>
<dbReference type="FunFam" id="3.40.50.1470:FF:000003">
    <property type="entry name" value="Peptidyl-tRNA hydrolase 1 homolog"/>
    <property type="match status" value="1"/>
</dbReference>
<dbReference type="PANTHER" id="PTHR17224">
    <property type="entry name" value="PEPTIDYL-TRNA HYDROLASE"/>
    <property type="match status" value="1"/>
</dbReference>
<sequence length="227" mass="24712">MLPVQPLGRLIGRAVSHRKDEAVVAGKRVLVAGLGNYGLRGTRHSVGMAILNHLANKLSVADQWKTDRRCCGDVAIAQLDNVELVLMKPRRLMNVNGLCVAGAAEIYNLSTEDIYLVHDDLDKPLGKVALKLGGSARGHNGVRSCISSLRSDCMVRLRIGIGRPVGEAAVDRYVLGRFSSAEQEVLPQVFEQAVEMLLEHIKQRENTKEDLAASGEQIRAPLEMEGA</sequence>
<dbReference type="PROSITE" id="PS01196">
    <property type="entry name" value="PEPT_TRNA_HYDROL_2"/>
    <property type="match status" value="1"/>
</dbReference>
<proteinExistence type="inferred from homology"/>
<keyword evidence="4" id="KW-0694">RNA-binding</keyword>
<reference evidence="9" key="1">
    <citation type="submission" date="2025-08" db="UniProtKB">
        <authorList>
            <consortium name="RefSeq"/>
        </authorList>
    </citation>
    <scope>IDENTIFICATION</scope>
    <source>
        <tissue evidence="9">Blood</tissue>
    </source>
</reference>
<dbReference type="EC" id="3.1.1.29" evidence="1"/>
<gene>
    <name evidence="9" type="primary">PTRH1</name>
</gene>
<comment type="similarity">
    <text evidence="5">Belongs to the PTH family.</text>
</comment>
<evidence type="ECO:0000313" key="9">
    <source>
        <dbReference type="RefSeq" id="XP_054854194.1"/>
    </source>
</evidence>
<dbReference type="Proteomes" id="UP001190640">
    <property type="component" value="Chromosome 14"/>
</dbReference>
<evidence type="ECO:0000256" key="2">
    <source>
        <dbReference type="ARBA" id="ARBA00022555"/>
    </source>
</evidence>
<evidence type="ECO:0000256" key="7">
    <source>
        <dbReference type="ARBA" id="ARBA00053438"/>
    </source>
</evidence>
<dbReference type="SUPFAM" id="SSF53178">
    <property type="entry name" value="Peptidyl-tRNA hydrolase-like"/>
    <property type="match status" value="1"/>
</dbReference>
<evidence type="ECO:0000256" key="3">
    <source>
        <dbReference type="ARBA" id="ARBA00022801"/>
    </source>
</evidence>